<proteinExistence type="predicted"/>
<feature type="compositionally biased region" description="Low complexity" evidence="1">
    <location>
        <begin position="72"/>
        <end position="86"/>
    </location>
</feature>
<evidence type="ECO:0000256" key="1">
    <source>
        <dbReference type="SAM" id="MobiDB-lite"/>
    </source>
</evidence>
<accession>A0AA88LW60</accession>
<gene>
    <name evidence="2" type="ORF">Q5P01_021663</name>
</gene>
<keyword evidence="3" id="KW-1185">Reference proteome</keyword>
<dbReference type="EMBL" id="JAUPFM010000017">
    <property type="protein sequence ID" value="KAK2824488.1"/>
    <property type="molecule type" value="Genomic_DNA"/>
</dbReference>
<sequence>MEKQKRVGGQGRGRAGVGPGCPLINSCSPSHAELDGWEGDSSWDGEKIKLRARGWDLGLESRWRLEGHNSQATTGSKAEAGAGATAKARHQRVSAEGGSGSDRLGMGLPEAGSKTLGSSQSRERKPEYNNEVD</sequence>
<organism evidence="2 3">
    <name type="scientific">Channa striata</name>
    <name type="common">Snakehead murrel</name>
    <name type="synonym">Ophicephalus striatus</name>
    <dbReference type="NCBI Taxonomy" id="64152"/>
    <lineage>
        <taxon>Eukaryota</taxon>
        <taxon>Metazoa</taxon>
        <taxon>Chordata</taxon>
        <taxon>Craniata</taxon>
        <taxon>Vertebrata</taxon>
        <taxon>Euteleostomi</taxon>
        <taxon>Actinopterygii</taxon>
        <taxon>Neopterygii</taxon>
        <taxon>Teleostei</taxon>
        <taxon>Neoteleostei</taxon>
        <taxon>Acanthomorphata</taxon>
        <taxon>Anabantaria</taxon>
        <taxon>Anabantiformes</taxon>
        <taxon>Channoidei</taxon>
        <taxon>Channidae</taxon>
        <taxon>Channa</taxon>
    </lineage>
</organism>
<feature type="compositionally biased region" description="Gly residues" evidence="1">
    <location>
        <begin position="8"/>
        <end position="19"/>
    </location>
</feature>
<feature type="region of interest" description="Disordered" evidence="1">
    <location>
        <begin position="1"/>
        <end position="45"/>
    </location>
</feature>
<feature type="compositionally biased region" description="Basic and acidic residues" evidence="1">
    <location>
        <begin position="121"/>
        <end position="133"/>
    </location>
</feature>
<dbReference type="Proteomes" id="UP001187415">
    <property type="component" value="Unassembled WGS sequence"/>
</dbReference>
<comment type="caution">
    <text evidence="2">The sequence shown here is derived from an EMBL/GenBank/DDBJ whole genome shotgun (WGS) entry which is preliminary data.</text>
</comment>
<name>A0AA88LW60_CHASR</name>
<dbReference type="AlphaFoldDB" id="A0AA88LW60"/>
<evidence type="ECO:0000313" key="3">
    <source>
        <dbReference type="Proteomes" id="UP001187415"/>
    </source>
</evidence>
<protein>
    <submittedName>
        <fullName evidence="2">Uncharacterized protein</fullName>
    </submittedName>
</protein>
<feature type="region of interest" description="Disordered" evidence="1">
    <location>
        <begin position="60"/>
        <end position="133"/>
    </location>
</feature>
<evidence type="ECO:0000313" key="2">
    <source>
        <dbReference type="EMBL" id="KAK2824488.1"/>
    </source>
</evidence>
<reference evidence="2" key="1">
    <citation type="submission" date="2023-07" db="EMBL/GenBank/DDBJ databases">
        <title>Chromosome-level Genome Assembly of Striped Snakehead (Channa striata).</title>
        <authorList>
            <person name="Liu H."/>
        </authorList>
    </citation>
    <scope>NUCLEOTIDE SEQUENCE</scope>
    <source>
        <strain evidence="2">Gz</strain>
        <tissue evidence="2">Muscle</tissue>
    </source>
</reference>